<reference evidence="1 2" key="1">
    <citation type="journal article" date="2019" name="Nat. Ecol. Evol.">
        <title>Megaphylogeny resolves global patterns of mushroom evolution.</title>
        <authorList>
            <person name="Varga T."/>
            <person name="Krizsan K."/>
            <person name="Foldi C."/>
            <person name="Dima B."/>
            <person name="Sanchez-Garcia M."/>
            <person name="Sanchez-Ramirez S."/>
            <person name="Szollosi G.J."/>
            <person name="Szarkandi J.G."/>
            <person name="Papp V."/>
            <person name="Albert L."/>
            <person name="Andreopoulos W."/>
            <person name="Angelini C."/>
            <person name="Antonin V."/>
            <person name="Barry K.W."/>
            <person name="Bougher N.L."/>
            <person name="Buchanan P."/>
            <person name="Buyck B."/>
            <person name="Bense V."/>
            <person name="Catcheside P."/>
            <person name="Chovatia M."/>
            <person name="Cooper J."/>
            <person name="Damon W."/>
            <person name="Desjardin D."/>
            <person name="Finy P."/>
            <person name="Geml J."/>
            <person name="Haridas S."/>
            <person name="Hughes K."/>
            <person name="Justo A."/>
            <person name="Karasinski D."/>
            <person name="Kautmanova I."/>
            <person name="Kiss B."/>
            <person name="Kocsube S."/>
            <person name="Kotiranta H."/>
            <person name="LaButti K.M."/>
            <person name="Lechner B.E."/>
            <person name="Liimatainen K."/>
            <person name="Lipzen A."/>
            <person name="Lukacs Z."/>
            <person name="Mihaltcheva S."/>
            <person name="Morgado L.N."/>
            <person name="Niskanen T."/>
            <person name="Noordeloos M.E."/>
            <person name="Ohm R.A."/>
            <person name="Ortiz-Santana B."/>
            <person name="Ovrebo C."/>
            <person name="Racz N."/>
            <person name="Riley R."/>
            <person name="Savchenko A."/>
            <person name="Shiryaev A."/>
            <person name="Soop K."/>
            <person name="Spirin V."/>
            <person name="Szebenyi C."/>
            <person name="Tomsovsky M."/>
            <person name="Tulloss R.E."/>
            <person name="Uehling J."/>
            <person name="Grigoriev I.V."/>
            <person name="Vagvolgyi C."/>
            <person name="Papp T."/>
            <person name="Martin F.M."/>
            <person name="Miettinen O."/>
            <person name="Hibbett D.S."/>
            <person name="Nagy L.G."/>
        </authorList>
    </citation>
    <scope>NUCLEOTIDE SEQUENCE [LARGE SCALE GENOMIC DNA]</scope>
    <source>
        <strain evidence="1 2">HHB13444</strain>
    </source>
</reference>
<keyword evidence="2" id="KW-1185">Reference proteome</keyword>
<sequence length="167" mass="18676">MREEDKPLQSKCRHRNRWWSFLYGKPPGPDAAIIILGGTLRPPGPMLYVAPFRARVAPSAMLRGCLKPCNLRLQQNVLGRHDRSPRGDRTALAFWDVNLLGTPFVASRLPLLLIILAGDPQTKPQEASSDAPGYSPHSYAARSRCTYVEIRRESMSSTIPPRRPPHA</sequence>
<name>A0A5C3PJT2_9APHY</name>
<dbReference type="EMBL" id="ML211057">
    <property type="protein sequence ID" value="TFK90025.1"/>
    <property type="molecule type" value="Genomic_DNA"/>
</dbReference>
<gene>
    <name evidence="1" type="ORF">K466DRAFT_406871</name>
</gene>
<dbReference type="AlphaFoldDB" id="A0A5C3PJT2"/>
<protein>
    <submittedName>
        <fullName evidence="1">Uncharacterized protein</fullName>
    </submittedName>
</protein>
<evidence type="ECO:0000313" key="1">
    <source>
        <dbReference type="EMBL" id="TFK90025.1"/>
    </source>
</evidence>
<accession>A0A5C3PJT2</accession>
<evidence type="ECO:0000313" key="2">
    <source>
        <dbReference type="Proteomes" id="UP000308197"/>
    </source>
</evidence>
<dbReference type="InParanoid" id="A0A5C3PJT2"/>
<dbReference type="Proteomes" id="UP000308197">
    <property type="component" value="Unassembled WGS sequence"/>
</dbReference>
<proteinExistence type="predicted"/>
<organism evidence="1 2">
    <name type="scientific">Polyporus arcularius HHB13444</name>
    <dbReference type="NCBI Taxonomy" id="1314778"/>
    <lineage>
        <taxon>Eukaryota</taxon>
        <taxon>Fungi</taxon>
        <taxon>Dikarya</taxon>
        <taxon>Basidiomycota</taxon>
        <taxon>Agaricomycotina</taxon>
        <taxon>Agaricomycetes</taxon>
        <taxon>Polyporales</taxon>
        <taxon>Polyporaceae</taxon>
        <taxon>Polyporus</taxon>
    </lineage>
</organism>